<comment type="caution">
    <text evidence="2">The sequence shown here is derived from an EMBL/GenBank/DDBJ whole genome shotgun (WGS) entry which is preliminary data.</text>
</comment>
<proteinExistence type="predicted"/>
<evidence type="ECO:0000313" key="3">
    <source>
        <dbReference type="Proteomes" id="UP000295703"/>
    </source>
</evidence>
<keyword evidence="1" id="KW-0175">Coiled coil</keyword>
<dbReference type="EMBL" id="RYZW01000509">
    <property type="protein sequence ID" value="TDZ32709.1"/>
    <property type="molecule type" value="Genomic_DNA"/>
</dbReference>
<accession>A0A4V3HRS3</accession>
<keyword evidence="3" id="KW-1185">Reference proteome</keyword>
<protein>
    <submittedName>
        <fullName evidence="2">Uncharacterized protein</fullName>
    </submittedName>
</protein>
<feature type="coiled-coil region" evidence="1">
    <location>
        <begin position="319"/>
        <end position="346"/>
    </location>
</feature>
<feature type="coiled-coil region" evidence="1">
    <location>
        <begin position="32"/>
        <end position="59"/>
    </location>
</feature>
<evidence type="ECO:0000313" key="2">
    <source>
        <dbReference type="EMBL" id="TDZ32709.1"/>
    </source>
</evidence>
<dbReference type="PANTHER" id="PTHR21974:SF2">
    <property type="entry name" value="RE15880P"/>
    <property type="match status" value="1"/>
</dbReference>
<dbReference type="AlphaFoldDB" id="A0A4V3HRS3"/>
<evidence type="ECO:0000256" key="1">
    <source>
        <dbReference type="SAM" id="Coils"/>
    </source>
</evidence>
<gene>
    <name evidence="2" type="ORF">CTRI78_v011742</name>
</gene>
<sequence length="365" mass="41505">MTDVESKIRHAAVKNRELLATLSSTDHAAPDLAQQRRLLADLETQVAASDETVARLDARRKKELKDHEKYRDSVMRRFAHKAVGRSTKFDQRAAREEREYFDVLREEHREHDVNANLRRHLADAEAARAPLEASARRHAGAQRELDSLYDAIFAGPTRGFPDEDAREDEAGRALASYHDTRSRAEAEQHAVRLLTEAARRMGHALGHIDDALAHSRMDMFGGGSMSDMMERSALHRGEMATQEARMLVVQARRMTPFVGELPAVNINHGSLMGDVLFDNILSDMAFHDEIKRSRVSVERSTHVLSRFLRETRDRHAALSRELTDRETRLEETRVALQKERERLFEQIAGQGQGEKQVPAELATPW</sequence>
<dbReference type="PANTHER" id="PTHR21974">
    <property type="entry name" value="RE15880P"/>
    <property type="match status" value="1"/>
</dbReference>
<organism evidence="2 3">
    <name type="scientific">Colletotrichum trifolii</name>
    <dbReference type="NCBI Taxonomy" id="5466"/>
    <lineage>
        <taxon>Eukaryota</taxon>
        <taxon>Fungi</taxon>
        <taxon>Dikarya</taxon>
        <taxon>Ascomycota</taxon>
        <taxon>Pezizomycotina</taxon>
        <taxon>Sordariomycetes</taxon>
        <taxon>Hypocreomycetidae</taxon>
        <taxon>Glomerellales</taxon>
        <taxon>Glomerellaceae</taxon>
        <taxon>Colletotrichum</taxon>
        <taxon>Colletotrichum orbiculare species complex</taxon>
    </lineage>
</organism>
<dbReference type="Proteomes" id="UP000295703">
    <property type="component" value="Unassembled WGS sequence"/>
</dbReference>
<dbReference type="STRING" id="5466.A0A4V3HRS3"/>
<reference evidence="2 3" key="1">
    <citation type="submission" date="2018-12" db="EMBL/GenBank/DDBJ databases">
        <title>Genome sequence and assembly of Colletotrichum trifolii.</title>
        <authorList>
            <person name="Gan P."/>
            <person name="Shirasu K."/>
        </authorList>
    </citation>
    <scope>NUCLEOTIDE SEQUENCE [LARGE SCALE GENOMIC DNA]</scope>
    <source>
        <strain evidence="2 3">543-2</strain>
    </source>
</reference>
<name>A0A4V3HRS3_COLTR</name>